<reference evidence="2 3" key="1">
    <citation type="submission" date="2019-08" db="EMBL/GenBank/DDBJ databases">
        <title>Archaea genome.</title>
        <authorList>
            <person name="Kajale S."/>
            <person name="Shouche Y."/>
            <person name="Deshpande N."/>
            <person name="Sharma A."/>
        </authorList>
    </citation>
    <scope>NUCLEOTIDE SEQUENCE [LARGE SCALE GENOMIC DNA]</scope>
    <source>
        <strain evidence="2 3">ESP3B_9</strain>
    </source>
</reference>
<evidence type="ECO:0000313" key="3">
    <source>
        <dbReference type="Proteomes" id="UP000324104"/>
    </source>
</evidence>
<dbReference type="Proteomes" id="UP000324104">
    <property type="component" value="Unassembled WGS sequence"/>
</dbReference>
<dbReference type="EMBL" id="VTAW01000029">
    <property type="protein sequence ID" value="TYT60801.1"/>
    <property type="molecule type" value="Genomic_DNA"/>
</dbReference>
<dbReference type="PROSITE" id="PS51257">
    <property type="entry name" value="PROKAR_LIPOPROTEIN"/>
    <property type="match status" value="1"/>
</dbReference>
<evidence type="ECO:0000313" key="2">
    <source>
        <dbReference type="EMBL" id="TYT60801.1"/>
    </source>
</evidence>
<evidence type="ECO:0000256" key="1">
    <source>
        <dbReference type="SAM" id="MobiDB-lite"/>
    </source>
</evidence>
<feature type="compositionally biased region" description="Basic and acidic residues" evidence="1">
    <location>
        <begin position="56"/>
        <end position="74"/>
    </location>
</feature>
<organism evidence="2 3">
    <name type="scientific">Natrialba swarupiae</name>
    <dbReference type="NCBI Taxonomy" id="2448032"/>
    <lineage>
        <taxon>Archaea</taxon>
        <taxon>Methanobacteriati</taxon>
        <taxon>Methanobacteriota</taxon>
        <taxon>Stenosarchaea group</taxon>
        <taxon>Halobacteria</taxon>
        <taxon>Halobacteriales</taxon>
        <taxon>Natrialbaceae</taxon>
        <taxon>Natrialba</taxon>
    </lineage>
</organism>
<sequence length="257" mass="27806">MRSKLRRRQWLTLCTSASLTSIAGCTGGDDGDTDDDENRGRTADEQFDGDTDDDENSGRTADEQFDGDNDRDPIELDIDPSEGWATVHADVAVPDNRGEAVLSIGGETYELSASGFAGEIQPPGESGRPPTFFELSIATVGDELSVQPLRRRLGIQQERQTYRVFEQMALVDPNATPLGEVRYGLLADGSHSESSGIGLTTQMDESFVRVDRSGVVTARGEFVTDDRGKDAGYSLDGPFEFGARLQDGWNADLDGGE</sequence>
<name>A0A5D5ANV8_9EURY</name>
<accession>A0A5D5ANV8</accession>
<dbReference type="AlphaFoldDB" id="A0A5D5ANV8"/>
<feature type="compositionally biased region" description="Acidic residues" evidence="1">
    <location>
        <begin position="45"/>
        <end position="55"/>
    </location>
</feature>
<dbReference type="RefSeq" id="WP_149082647.1">
    <property type="nucleotide sequence ID" value="NZ_VTAW01000029.1"/>
</dbReference>
<feature type="region of interest" description="Disordered" evidence="1">
    <location>
        <begin position="21"/>
        <end position="78"/>
    </location>
</feature>
<keyword evidence="3" id="KW-1185">Reference proteome</keyword>
<gene>
    <name evidence="2" type="ORF">FYC77_16760</name>
</gene>
<proteinExistence type="predicted"/>
<comment type="caution">
    <text evidence="2">The sequence shown here is derived from an EMBL/GenBank/DDBJ whole genome shotgun (WGS) entry which is preliminary data.</text>
</comment>
<protein>
    <submittedName>
        <fullName evidence="2">Uncharacterized protein</fullName>
    </submittedName>
</protein>